<evidence type="ECO:0000313" key="8">
    <source>
        <dbReference type="Proteomes" id="UP000054516"/>
    </source>
</evidence>
<dbReference type="InterPro" id="IPR017703">
    <property type="entry name" value="YgfZ/GCV_T_CS"/>
</dbReference>
<keyword evidence="7" id="KW-0808">Transferase</keyword>
<dbReference type="NCBIfam" id="TIGR03317">
    <property type="entry name" value="ygfZ_signature"/>
    <property type="match status" value="1"/>
</dbReference>
<dbReference type="GO" id="GO:0016226">
    <property type="term" value="P:iron-sulfur cluster assembly"/>
    <property type="evidence" value="ECO:0007669"/>
    <property type="project" value="TreeGrafter"/>
</dbReference>
<proteinExistence type="inferred from homology"/>
<dbReference type="OrthoDB" id="191995at2759"/>
<accession>A0A1W2TES3</accession>
<organism evidence="7">
    <name type="scientific">Rosellinia necatrix</name>
    <name type="common">White root-rot fungus</name>
    <dbReference type="NCBI Taxonomy" id="77044"/>
    <lineage>
        <taxon>Eukaryota</taxon>
        <taxon>Fungi</taxon>
        <taxon>Dikarya</taxon>
        <taxon>Ascomycota</taxon>
        <taxon>Pezizomycotina</taxon>
        <taxon>Sordariomycetes</taxon>
        <taxon>Xylariomycetidae</taxon>
        <taxon>Xylariales</taxon>
        <taxon>Xylariaceae</taxon>
        <taxon>Rosellinia</taxon>
    </lineage>
</organism>
<keyword evidence="3" id="KW-0496">Mitochondrion</keyword>
<reference evidence="7" key="1">
    <citation type="submission" date="2016-03" db="EMBL/GenBank/DDBJ databases">
        <title>Draft genome sequence of Rosellinia necatrix.</title>
        <authorList>
            <person name="Kanematsu S."/>
        </authorList>
    </citation>
    <scope>NUCLEOTIDE SEQUENCE [LARGE SCALE GENOMIC DNA]</scope>
    <source>
        <strain evidence="7">W97</strain>
    </source>
</reference>
<evidence type="ECO:0000256" key="3">
    <source>
        <dbReference type="ARBA" id="ARBA00023128"/>
    </source>
</evidence>
<feature type="compositionally biased region" description="Polar residues" evidence="6">
    <location>
        <begin position="1"/>
        <end position="10"/>
    </location>
</feature>
<dbReference type="InterPro" id="IPR027266">
    <property type="entry name" value="TrmE/GcvT-like"/>
</dbReference>
<dbReference type="Proteomes" id="UP000054516">
    <property type="component" value="Unassembled WGS sequence"/>
</dbReference>
<gene>
    <name evidence="7" type="ORF">SAMD00023353_1900440</name>
</gene>
<dbReference type="InterPro" id="IPR045179">
    <property type="entry name" value="YgfZ/GcvT"/>
</dbReference>
<feature type="compositionally biased region" description="Polar residues" evidence="6">
    <location>
        <begin position="40"/>
        <end position="49"/>
    </location>
</feature>
<keyword evidence="8" id="KW-1185">Reference proteome</keyword>
<dbReference type="GO" id="GO:0016740">
    <property type="term" value="F:transferase activity"/>
    <property type="evidence" value="ECO:0007669"/>
    <property type="project" value="UniProtKB-KW"/>
</dbReference>
<name>A0A1W2TES3_ROSNE</name>
<keyword evidence="2" id="KW-0809">Transit peptide</keyword>
<evidence type="ECO:0000313" key="7">
    <source>
        <dbReference type="EMBL" id="GAP86531.2"/>
    </source>
</evidence>
<feature type="region of interest" description="Disordered" evidence="6">
    <location>
        <begin position="1"/>
        <end position="22"/>
    </location>
</feature>
<evidence type="ECO:0000256" key="5">
    <source>
        <dbReference type="ARBA" id="ARBA00093637"/>
    </source>
</evidence>
<protein>
    <recommendedName>
        <fullName evidence="5">Iron-sulfur cluster assembly factor IBA57 homolog, mitochondrial</fullName>
    </recommendedName>
</protein>
<dbReference type="STRING" id="77044.A0A1W2TES3"/>
<comment type="similarity">
    <text evidence="4">Belongs to the GcvT family. CAF17/IBA57 subfamily.</text>
</comment>
<dbReference type="OMA" id="NMLVAND"/>
<comment type="subcellular location">
    <subcellularLocation>
        <location evidence="1">Mitochondrion matrix</location>
    </subcellularLocation>
</comment>
<evidence type="ECO:0000256" key="4">
    <source>
        <dbReference type="ARBA" id="ARBA00093447"/>
    </source>
</evidence>
<dbReference type="AlphaFoldDB" id="A0A1W2TES3"/>
<feature type="compositionally biased region" description="Low complexity" evidence="6">
    <location>
        <begin position="69"/>
        <end position="81"/>
    </location>
</feature>
<dbReference type="GO" id="GO:0005759">
    <property type="term" value="C:mitochondrial matrix"/>
    <property type="evidence" value="ECO:0007669"/>
    <property type="project" value="UniProtKB-SubCell"/>
</dbReference>
<feature type="region of interest" description="Disordered" evidence="6">
    <location>
        <begin position="40"/>
        <end position="91"/>
    </location>
</feature>
<dbReference type="SUPFAM" id="SSF103025">
    <property type="entry name" value="Folate-binding domain"/>
    <property type="match status" value="1"/>
</dbReference>
<dbReference type="PANTHER" id="PTHR22602">
    <property type="entry name" value="TRANSFERASE CAF17, MITOCHONDRIAL-RELATED"/>
    <property type="match status" value="1"/>
</dbReference>
<evidence type="ECO:0000256" key="2">
    <source>
        <dbReference type="ARBA" id="ARBA00022946"/>
    </source>
</evidence>
<evidence type="ECO:0000256" key="1">
    <source>
        <dbReference type="ARBA" id="ARBA00004305"/>
    </source>
</evidence>
<dbReference type="Gene3D" id="3.30.1360.120">
    <property type="entry name" value="Probable tRNA modification gtpase trme, domain 1"/>
    <property type="match status" value="1"/>
</dbReference>
<dbReference type="EMBL" id="DF977464">
    <property type="protein sequence ID" value="GAP86531.2"/>
    <property type="molecule type" value="Genomic_DNA"/>
</dbReference>
<sequence>MQALPRSSISRWPIRGSLSSAPLSSPRAAFVCASCQLSMQHRQTRGPSQRQRRRYASTAPLREQTRSGTSPATTTTTTTTAPLPPAPPPSSGYARLRTRRLISISGADAPHFLQGLVTTSIEGATAAAGRRTARTAIPWSYCGFLNALGRVLHDVFIYPAPSPRPDGGGGGGDPHFVIEVDAAQLTTLLKHLKRYKLRSKIALRAVDEDEMSVWQVWNDDDHDGNGYDYGLARHDGDGDGDGDGRAVILRDPRAPGMGYRVLAAGADLDAQAAAGSPLGELLRLRPEGVDEGAYRVRRYLRGVAEGGAEIVPAQALPQESNLDAMGGIDFRKGCYVGQELTIRTRHRGVVRKRVLPCVLYGPDDPIPTSLEYRPDAAAAAATALATIGGGGGVGGDMRGLTIGRLGKRGRSTGTFLAGVGNIGLALCRVQLMSDLVVPNDTAALEFDPTAEFVIQPSKSEDGEAAAAAAAVGSVGKETVKVKAFVPDWLRRRLDEDTIKHHQQ</sequence>
<dbReference type="PANTHER" id="PTHR22602:SF0">
    <property type="entry name" value="TRANSFERASE CAF17, MITOCHONDRIAL-RELATED"/>
    <property type="match status" value="1"/>
</dbReference>
<evidence type="ECO:0000256" key="6">
    <source>
        <dbReference type="SAM" id="MobiDB-lite"/>
    </source>
</evidence>